<dbReference type="OMA" id="REQQCEY"/>
<comment type="similarity">
    <text evidence="1">Belongs to the UPF0489 family.</text>
</comment>
<dbReference type="Ensembl" id="ENSEBUT00000005526.1">
    <property type="protein sequence ID" value="ENSEBUP00000005088.1"/>
    <property type="gene ID" value="ENSEBUG00000003502.1"/>
</dbReference>
<organism evidence="2 3">
    <name type="scientific">Eptatretus burgeri</name>
    <name type="common">Inshore hagfish</name>
    <dbReference type="NCBI Taxonomy" id="7764"/>
    <lineage>
        <taxon>Eukaryota</taxon>
        <taxon>Metazoa</taxon>
        <taxon>Chordata</taxon>
        <taxon>Craniata</taxon>
        <taxon>Vertebrata</taxon>
        <taxon>Cyclostomata</taxon>
        <taxon>Myxini</taxon>
        <taxon>Myxiniformes</taxon>
        <taxon>Myxinidae</taxon>
        <taxon>Eptatretinae</taxon>
        <taxon>Eptatretus</taxon>
    </lineage>
</organism>
<dbReference type="GeneTree" id="ENSGT00390000001801"/>
<name>A0A8C4NBB9_EPTBU</name>
<accession>A0A8C4NBB9</accession>
<dbReference type="Pfam" id="PF12640">
    <property type="entry name" value="UPF0489"/>
    <property type="match status" value="1"/>
</dbReference>
<keyword evidence="3" id="KW-1185">Reference proteome</keyword>
<evidence type="ECO:0000313" key="2">
    <source>
        <dbReference type="Ensembl" id="ENSEBUP00000005088.1"/>
    </source>
</evidence>
<dbReference type="InterPro" id="IPR024131">
    <property type="entry name" value="UPF0489"/>
</dbReference>
<dbReference type="PANTHER" id="PTHR13225:SF3">
    <property type="entry name" value="UPF0489 PROTEIN C5ORF22"/>
    <property type="match status" value="1"/>
</dbReference>
<evidence type="ECO:0000256" key="1">
    <source>
        <dbReference type="ARBA" id="ARBA00007099"/>
    </source>
</evidence>
<dbReference type="Proteomes" id="UP000694388">
    <property type="component" value="Unplaced"/>
</dbReference>
<reference evidence="2" key="2">
    <citation type="submission" date="2025-09" db="UniProtKB">
        <authorList>
            <consortium name="Ensembl"/>
        </authorList>
    </citation>
    <scope>IDENTIFICATION</scope>
</reference>
<protein>
    <submittedName>
        <fullName evidence="2">Uncharacterized protein</fullName>
    </submittedName>
</protein>
<dbReference type="AlphaFoldDB" id="A0A8C4NBB9"/>
<evidence type="ECO:0000313" key="3">
    <source>
        <dbReference type="Proteomes" id="UP000694388"/>
    </source>
</evidence>
<dbReference type="PANTHER" id="PTHR13225">
    <property type="entry name" value="MISEXPRESSION SUPPRESSOR OF RAS 6"/>
    <property type="match status" value="1"/>
</dbReference>
<sequence length="199" mass="22730">MPADCVFDTQRLFSELSIENWILPAVYAGHVAHVIWLRPPWAEQLGEGQHNFLVGKDRKNETIRVTSTETYFLSDGLYSPPSQLEPAKHLTLDVFTVMPTEQAEFSCASGEEKCQGGQLTCGRRMEPFSYDSGQTSLPSFNKAAFILDIDLDFFSVQNPFKDLYTEEEMTLLEDLYRFWRPAVVDEQVNSPLPEVQFTF</sequence>
<reference evidence="2" key="1">
    <citation type="submission" date="2025-08" db="UniProtKB">
        <authorList>
            <consortium name="Ensembl"/>
        </authorList>
    </citation>
    <scope>IDENTIFICATION</scope>
</reference>
<proteinExistence type="inferred from homology"/>